<dbReference type="Gene3D" id="3.10.250.10">
    <property type="entry name" value="SRCR-like domain"/>
    <property type="match status" value="4"/>
</dbReference>
<evidence type="ECO:0000256" key="6">
    <source>
        <dbReference type="PROSITE-ProRule" id="PRU00121"/>
    </source>
</evidence>
<feature type="disulfide bond" evidence="7">
    <location>
        <begin position="480"/>
        <end position="490"/>
    </location>
</feature>
<keyword evidence="4 7" id="KW-1015">Disulfide bond</keyword>
<comment type="caution">
    <text evidence="7">Lacks conserved residue(s) required for the propagation of feature annotation.</text>
</comment>
<feature type="signal peptide" evidence="9">
    <location>
        <begin position="1"/>
        <end position="21"/>
    </location>
</feature>
<feature type="domain" description="SRCR" evidence="11">
    <location>
        <begin position="411"/>
        <end position="512"/>
    </location>
</feature>
<dbReference type="FunFam" id="3.10.250.10:FF:000001">
    <property type="entry name" value="Lysyl oxidase 4 isoform X1"/>
    <property type="match status" value="1"/>
</dbReference>
<dbReference type="FunFam" id="3.10.250.10:FF:000005">
    <property type="entry name" value="Neurotrypsin isoform A"/>
    <property type="match status" value="1"/>
</dbReference>
<dbReference type="InterPro" id="IPR036772">
    <property type="entry name" value="SRCR-like_dom_sf"/>
</dbReference>
<evidence type="ECO:0000313" key="13">
    <source>
        <dbReference type="Proteomes" id="UP001148018"/>
    </source>
</evidence>
<dbReference type="GO" id="GO:0006508">
    <property type="term" value="P:proteolysis"/>
    <property type="evidence" value="ECO:0007669"/>
    <property type="project" value="InterPro"/>
</dbReference>
<feature type="disulfide bond" evidence="7">
    <location>
        <begin position="366"/>
        <end position="376"/>
    </location>
</feature>
<feature type="compositionally biased region" description="Basic and acidic residues" evidence="8">
    <location>
        <begin position="521"/>
        <end position="680"/>
    </location>
</feature>
<evidence type="ECO:0000259" key="10">
    <source>
        <dbReference type="PROSITE" id="PS50070"/>
    </source>
</evidence>
<sequence length="787" mass="85316">MELTLVTVAFALFATNGRVSGQDGHVLPFTDCVQSRGGGKEGFYQGAIDVTESGAQCMNWSQVAGYTERYRGKGVGEHNHCRNPDGRIRPWCFFNNTMRSRVDWGYCDCKQGSVRLQGGRSKLEGQVEVYLGGTWGFTGHARATPIARLGVAKFHWGAVHCQGAEPDLLQCPRTAWNGGECPLAAAVTCSQQQAVLPVRLVGGVSDWEGRVEVFHGGQWGSVCDDHGVARAWGQARFGEGSGRTWLDDVCCTGNELSLEQCPKAAWGHHDCLHAEDAGVSCHSLADGTVRLAGGPERYEGRVEISYCGQWGTVCDDGWTDANTLVVCRQLGYRSGTTVVSEGPDGTLVAPRFGRGSGPVLLDDVSCGGEEPGLALCRRTEWSVHDCTHYEDISVTCSPQHPEPDPPTGMPVRLVGGESPSEGRVEVYLLGVWGTVCDDGWSDRGAQVVCRQLGYRGEAKARVMAYFGEGSGPIHADNVKCSGEERSLADCITHDRPGTHNCRHSEDAGVICDYDQSQPGSKEVKGRREREGDMGEREMGEGGRWGKETWEGGRRGRKGDVGGREMGEKGRCGREGDGGGREMGEGDVGGREMWEGGRWGREGDGGGREMGEGDVGGREMWEGGRWGREGDGGRRRGREGDVGGREMGEGGRWGKETWEGGRCGREGDGGGREMGEGDVGGREMYGNSTRQYKVRVGDYHALVPEEHEEEYGVERVVLHPAYRPNSNDHDLALVRLAPGAPGRPPGECVSPGRHVPQEIARNTRIRLAGWFLSLSILIGRFHCSRESR</sequence>
<dbReference type="Pfam" id="PF00530">
    <property type="entry name" value="SRCR"/>
    <property type="match status" value="3"/>
</dbReference>
<comment type="caution">
    <text evidence="12">The sequence shown here is derived from an EMBL/GenBank/DDBJ whole genome shotgun (WGS) entry which is preliminary data.</text>
</comment>
<evidence type="ECO:0000256" key="7">
    <source>
        <dbReference type="PROSITE-ProRule" id="PRU00196"/>
    </source>
</evidence>
<dbReference type="SMART" id="SM00202">
    <property type="entry name" value="SR"/>
    <property type="match status" value="4"/>
</dbReference>
<organism evidence="12 13">
    <name type="scientific">Muraenolepis orangiensis</name>
    <name type="common">Patagonian moray cod</name>
    <dbReference type="NCBI Taxonomy" id="630683"/>
    <lineage>
        <taxon>Eukaryota</taxon>
        <taxon>Metazoa</taxon>
        <taxon>Chordata</taxon>
        <taxon>Craniata</taxon>
        <taxon>Vertebrata</taxon>
        <taxon>Euteleostomi</taxon>
        <taxon>Actinopterygii</taxon>
        <taxon>Neopterygii</taxon>
        <taxon>Teleostei</taxon>
        <taxon>Neoteleostei</taxon>
        <taxon>Acanthomorphata</taxon>
        <taxon>Zeiogadaria</taxon>
        <taxon>Gadariae</taxon>
        <taxon>Gadiformes</taxon>
        <taxon>Muraenolepidoidei</taxon>
        <taxon>Muraenolepididae</taxon>
        <taxon>Muraenolepis</taxon>
    </lineage>
</organism>
<dbReference type="SUPFAM" id="SSF57440">
    <property type="entry name" value="Kringle-like"/>
    <property type="match status" value="1"/>
</dbReference>
<dbReference type="PANTHER" id="PTHR19331">
    <property type="entry name" value="SCAVENGER RECEPTOR DOMAIN-CONTAINING"/>
    <property type="match status" value="1"/>
</dbReference>
<dbReference type="Proteomes" id="UP001148018">
    <property type="component" value="Unassembled WGS sequence"/>
</dbReference>
<feature type="region of interest" description="Disordered" evidence="8">
    <location>
        <begin position="512"/>
        <end position="684"/>
    </location>
</feature>
<dbReference type="Gene3D" id="2.40.10.10">
    <property type="entry name" value="Trypsin-like serine proteases"/>
    <property type="match status" value="1"/>
</dbReference>
<dbReference type="SUPFAM" id="SSF50494">
    <property type="entry name" value="Trypsin-like serine proteases"/>
    <property type="match status" value="1"/>
</dbReference>
<name>A0A9Q0IYS2_9TELE</name>
<dbReference type="InterPro" id="IPR013806">
    <property type="entry name" value="Kringle-like"/>
</dbReference>
<dbReference type="InterPro" id="IPR000001">
    <property type="entry name" value="Kringle"/>
</dbReference>
<keyword evidence="3" id="KW-0677">Repeat</keyword>
<dbReference type="Pfam" id="PF00089">
    <property type="entry name" value="Trypsin"/>
    <property type="match status" value="1"/>
</dbReference>
<accession>A0A9Q0IYS2</accession>
<evidence type="ECO:0000256" key="8">
    <source>
        <dbReference type="SAM" id="MobiDB-lite"/>
    </source>
</evidence>
<dbReference type="PROSITE" id="PS50070">
    <property type="entry name" value="KRINGLE_2"/>
    <property type="match status" value="1"/>
</dbReference>
<feature type="domain" description="SRCR" evidence="11">
    <location>
        <begin position="198"/>
        <end position="282"/>
    </location>
</feature>
<feature type="domain" description="SRCR" evidence="11">
    <location>
        <begin position="114"/>
        <end position="190"/>
    </location>
</feature>
<dbReference type="PANTHER" id="PTHR19331:SF465">
    <property type="entry name" value="EGG PEPTIDE SPERACT RECEPTOR"/>
    <property type="match status" value="1"/>
</dbReference>
<evidence type="ECO:0000256" key="4">
    <source>
        <dbReference type="ARBA" id="ARBA00023157"/>
    </source>
</evidence>
<dbReference type="SMART" id="SM00130">
    <property type="entry name" value="KR"/>
    <property type="match status" value="1"/>
</dbReference>
<dbReference type="PROSITE" id="PS00420">
    <property type="entry name" value="SRCR_1"/>
    <property type="match status" value="2"/>
</dbReference>
<dbReference type="InterPro" id="IPR038178">
    <property type="entry name" value="Kringle_sf"/>
</dbReference>
<evidence type="ECO:0000256" key="3">
    <source>
        <dbReference type="ARBA" id="ARBA00022737"/>
    </source>
</evidence>
<proteinExistence type="predicted"/>
<evidence type="ECO:0000256" key="2">
    <source>
        <dbReference type="ARBA" id="ARBA00022729"/>
    </source>
</evidence>
<dbReference type="GO" id="GO:0004252">
    <property type="term" value="F:serine-type endopeptidase activity"/>
    <property type="evidence" value="ECO:0007669"/>
    <property type="project" value="InterPro"/>
</dbReference>
<keyword evidence="1 6" id="KW-0420">Kringle</keyword>
<dbReference type="PRINTS" id="PR00018">
    <property type="entry name" value="KRINGLE"/>
</dbReference>
<dbReference type="AlphaFoldDB" id="A0A9Q0IYS2"/>
<gene>
    <name evidence="12" type="ORF">NHX12_018881</name>
</gene>
<evidence type="ECO:0000256" key="1">
    <source>
        <dbReference type="ARBA" id="ARBA00022572"/>
    </source>
</evidence>
<dbReference type="InterPro" id="IPR001190">
    <property type="entry name" value="SRCR"/>
</dbReference>
<keyword evidence="5" id="KW-0325">Glycoprotein</keyword>
<keyword evidence="13" id="KW-1185">Reference proteome</keyword>
<dbReference type="InterPro" id="IPR001254">
    <property type="entry name" value="Trypsin_dom"/>
</dbReference>
<protein>
    <recommendedName>
        <fullName evidence="14">Neurotrypsin</fullName>
    </recommendedName>
</protein>
<keyword evidence="2 9" id="KW-0732">Signal</keyword>
<dbReference type="InterPro" id="IPR009003">
    <property type="entry name" value="Peptidase_S1_PA"/>
</dbReference>
<dbReference type="SUPFAM" id="SSF56487">
    <property type="entry name" value="SRCR-like"/>
    <property type="match status" value="4"/>
</dbReference>
<feature type="domain" description="Kringle" evidence="10">
    <location>
        <begin position="44"/>
        <end position="112"/>
    </location>
</feature>
<dbReference type="EMBL" id="JANIIK010000034">
    <property type="protein sequence ID" value="KAJ3615313.1"/>
    <property type="molecule type" value="Genomic_DNA"/>
</dbReference>
<feature type="disulfide bond" evidence="7">
    <location>
        <begin position="251"/>
        <end position="261"/>
    </location>
</feature>
<evidence type="ECO:0000313" key="12">
    <source>
        <dbReference type="EMBL" id="KAJ3615313.1"/>
    </source>
</evidence>
<feature type="domain" description="SRCR" evidence="11">
    <location>
        <begin position="289"/>
        <end position="397"/>
    </location>
</feature>
<dbReference type="InterPro" id="IPR043504">
    <property type="entry name" value="Peptidase_S1_PA_chymotrypsin"/>
</dbReference>
<evidence type="ECO:0000256" key="9">
    <source>
        <dbReference type="SAM" id="SignalP"/>
    </source>
</evidence>
<dbReference type="GO" id="GO:0016020">
    <property type="term" value="C:membrane"/>
    <property type="evidence" value="ECO:0007669"/>
    <property type="project" value="InterPro"/>
</dbReference>
<evidence type="ECO:0000259" key="11">
    <source>
        <dbReference type="PROSITE" id="PS50287"/>
    </source>
</evidence>
<dbReference type="OrthoDB" id="536948at2759"/>
<reference evidence="12" key="1">
    <citation type="submission" date="2022-07" db="EMBL/GenBank/DDBJ databases">
        <title>Chromosome-level genome of Muraenolepis orangiensis.</title>
        <authorList>
            <person name="Kim J."/>
        </authorList>
    </citation>
    <scope>NUCLEOTIDE SEQUENCE</scope>
    <source>
        <strain evidence="12">KU_S4_2022</strain>
        <tissue evidence="12">Muscle</tissue>
    </source>
</reference>
<feature type="disulfide bond" evidence="7">
    <location>
        <begin position="161"/>
        <end position="171"/>
    </location>
</feature>
<dbReference type="Pfam" id="PF00051">
    <property type="entry name" value="Kringle"/>
    <property type="match status" value="1"/>
</dbReference>
<dbReference type="PRINTS" id="PR00258">
    <property type="entry name" value="SPERACTRCPTR"/>
</dbReference>
<feature type="chain" id="PRO_5040475005" description="Neurotrypsin" evidence="9">
    <location>
        <begin position="22"/>
        <end position="787"/>
    </location>
</feature>
<dbReference type="Gene3D" id="2.40.20.10">
    <property type="entry name" value="Plasminogen Kringle 4"/>
    <property type="match status" value="1"/>
</dbReference>
<evidence type="ECO:0008006" key="14">
    <source>
        <dbReference type="Google" id="ProtNLM"/>
    </source>
</evidence>
<evidence type="ECO:0000256" key="5">
    <source>
        <dbReference type="ARBA" id="ARBA00023180"/>
    </source>
</evidence>
<dbReference type="PROSITE" id="PS50287">
    <property type="entry name" value="SRCR_2"/>
    <property type="match status" value="4"/>
</dbReference>